<dbReference type="InterPro" id="IPR032466">
    <property type="entry name" value="Metal_Hydrolase"/>
</dbReference>
<keyword evidence="2" id="KW-0614">Plasmid</keyword>
<keyword evidence="2" id="KW-0378">Hydrolase</keyword>
<proteinExistence type="predicted"/>
<evidence type="ECO:0000313" key="2">
    <source>
        <dbReference type="EMBL" id="ABM21003.1"/>
    </source>
</evidence>
<dbReference type="Pfam" id="PF01979">
    <property type="entry name" value="Amidohydro_1"/>
    <property type="match status" value="1"/>
</dbReference>
<dbReference type="AlphaFoldDB" id="A1U7N4"/>
<evidence type="ECO:0000313" key="3">
    <source>
        <dbReference type="Proteomes" id="UP000000998"/>
    </source>
</evidence>
<dbReference type="Gene3D" id="3.20.20.140">
    <property type="entry name" value="Metal-dependent hydrolases"/>
    <property type="match status" value="1"/>
</dbReference>
<dbReference type="EMBL" id="CP000515">
    <property type="protein sequence ID" value="ABM21003.1"/>
    <property type="molecule type" value="Genomic_DNA"/>
</dbReference>
<geneLocation type="plasmid" evidence="2 3">
    <name>pMAQU01</name>
</geneLocation>
<dbReference type="SUPFAM" id="SSF51556">
    <property type="entry name" value="Metallo-dependent hydrolases"/>
    <property type="match status" value="1"/>
</dbReference>
<dbReference type="InterPro" id="IPR011059">
    <property type="entry name" value="Metal-dep_hydrolase_composite"/>
</dbReference>
<feature type="domain" description="Amidohydrolase-related" evidence="1">
    <location>
        <begin position="208"/>
        <end position="386"/>
    </location>
</feature>
<evidence type="ECO:0000259" key="1">
    <source>
        <dbReference type="Pfam" id="PF01979"/>
    </source>
</evidence>
<gene>
    <name evidence="2" type="ordered locus">Maqu_4150</name>
</gene>
<reference evidence="3" key="1">
    <citation type="journal article" date="2011" name="Appl. Environ. Microbiol.">
        <title>Genomic potential of Marinobacter aquaeolei, a biogeochemical 'opportunitroph'.</title>
        <authorList>
            <person name="Singer E."/>
            <person name="Webb E.A."/>
            <person name="Nelson W.C."/>
            <person name="Heidelberg J.F."/>
            <person name="Ivanova N."/>
            <person name="Pati A."/>
            <person name="Edwards K.J."/>
        </authorList>
    </citation>
    <scope>NUCLEOTIDE SEQUENCE [LARGE SCALE GENOMIC DNA]</scope>
    <source>
        <strain evidence="3">ATCC 700491 / DSM 11845 / VT8</strain>
    </source>
</reference>
<name>A1U7N4_MARN8</name>
<dbReference type="NCBIfam" id="NF011987">
    <property type="entry name" value="PRK15446.2-3"/>
    <property type="match status" value="1"/>
</dbReference>
<dbReference type="InterPro" id="IPR051781">
    <property type="entry name" value="Metallo-dep_Hydrolase"/>
</dbReference>
<dbReference type="HOGENOM" id="CLU_060303_1_0_6"/>
<dbReference type="eggNOG" id="COG3454">
    <property type="taxonomic scope" value="Bacteria"/>
</dbReference>
<dbReference type="Proteomes" id="UP000000998">
    <property type="component" value="Plasmid pMAQU01"/>
</dbReference>
<dbReference type="InterPro" id="IPR006680">
    <property type="entry name" value="Amidohydro-rel"/>
</dbReference>
<dbReference type="NCBIfam" id="NF011990">
    <property type="entry name" value="PRK15446.2-6"/>
    <property type="match status" value="1"/>
</dbReference>
<organism evidence="2 3">
    <name type="scientific">Marinobacter nauticus (strain ATCC 700491 / DSM 11845 / VT8)</name>
    <name type="common">Marinobacter aquaeolei</name>
    <dbReference type="NCBI Taxonomy" id="351348"/>
    <lineage>
        <taxon>Bacteria</taxon>
        <taxon>Pseudomonadati</taxon>
        <taxon>Pseudomonadota</taxon>
        <taxon>Gammaproteobacteria</taxon>
        <taxon>Pseudomonadales</taxon>
        <taxon>Marinobacteraceae</taxon>
        <taxon>Marinobacter</taxon>
    </lineage>
</organism>
<dbReference type="PANTHER" id="PTHR43135">
    <property type="entry name" value="ALPHA-D-RIBOSE 1-METHYLPHOSPHONATE 5-TRIPHOSPHATE DIPHOSPHATASE"/>
    <property type="match status" value="1"/>
</dbReference>
<protein>
    <submittedName>
        <fullName evidence="2">Amidohydrolase 3</fullName>
    </submittedName>
</protein>
<accession>A1U7N4</accession>
<dbReference type="Gene3D" id="2.30.40.10">
    <property type="entry name" value="Urease, subunit C, domain 1"/>
    <property type="match status" value="2"/>
</dbReference>
<dbReference type="RefSeq" id="WP_011783350.1">
    <property type="nucleotide sequence ID" value="NC_008738.1"/>
</dbReference>
<dbReference type="GO" id="GO:0016810">
    <property type="term" value="F:hydrolase activity, acting on carbon-nitrogen (but not peptide) bonds"/>
    <property type="evidence" value="ECO:0007669"/>
    <property type="project" value="InterPro"/>
</dbReference>
<dbReference type="KEGG" id="maq:Maqu_4150"/>
<dbReference type="PIRSF" id="PIRSF038971">
    <property type="entry name" value="PhnM"/>
    <property type="match status" value="1"/>
</dbReference>
<dbReference type="InterPro" id="IPR012696">
    <property type="entry name" value="PhnM"/>
</dbReference>
<dbReference type="PANTHER" id="PTHR43135:SF3">
    <property type="entry name" value="ALPHA-D-RIBOSE 1-METHYLPHOSPHONATE 5-TRIPHOSPHATE DIPHOSPHATASE"/>
    <property type="match status" value="1"/>
</dbReference>
<dbReference type="GO" id="GO:0019700">
    <property type="term" value="P:organic phosphonate catabolic process"/>
    <property type="evidence" value="ECO:0007669"/>
    <property type="project" value="InterPro"/>
</dbReference>
<dbReference type="NCBIfam" id="NF011984">
    <property type="entry name" value="PRK15446.1-5"/>
    <property type="match status" value="1"/>
</dbReference>
<dbReference type="SUPFAM" id="SSF51338">
    <property type="entry name" value="Composite domain of metallo-dependent hydrolases"/>
    <property type="match status" value="1"/>
</dbReference>
<sequence length="410" mass="44186">MNNSTQTAPDSGNTLVISNVHLLLSDGWKNDTCLQVTEGVITAIGQDVVQGNSQVIDAGGGYLLPGIIDLHGDAFERHITPRAGTLFPLDLALAANDASLVANGITTFYYSITDGFEPGPRSRETVRKLLLALEELMPRFSCQAKVHIRHEKVNTEGHDELVDWLRNGRVHMLSLNDHLPELDNERAVKRYLAGLQRRVTMDDDATQEFLSSLQGRRELGEEQTRALASLALASGVSLSSHDDHGLEDVARNVQLGTAIAEFPMDAQTALESRKSGISVLMGAPNLVRGGSHVGAISVRDAIAEGLVDILCSDYHYPSLFTAPFVTARHDLLPLADAWKMVSENPARAAGMGDRKGQIAPGYDADLLLLSELDGSPLSLQATFVGGTPVYQREGQWQKQPLAAEAGGVVV</sequence>
<dbReference type="OrthoDB" id="5687299at2"/>